<evidence type="ECO:0000256" key="2">
    <source>
        <dbReference type="ARBA" id="ARBA00022553"/>
    </source>
</evidence>
<feature type="domain" description="PDZ" evidence="7">
    <location>
        <begin position="229"/>
        <end position="310"/>
    </location>
</feature>
<dbReference type="EMBL" id="JBJQND010000003">
    <property type="protein sequence ID" value="KAL3884170.1"/>
    <property type="molecule type" value="Genomic_DNA"/>
</dbReference>
<feature type="region of interest" description="Disordered" evidence="4">
    <location>
        <begin position="724"/>
        <end position="749"/>
    </location>
</feature>
<feature type="region of interest" description="Disordered" evidence="4">
    <location>
        <begin position="675"/>
        <end position="702"/>
    </location>
</feature>
<feature type="region of interest" description="Disordered" evidence="4">
    <location>
        <begin position="549"/>
        <end position="628"/>
    </location>
</feature>
<feature type="region of interest" description="Disordered" evidence="4">
    <location>
        <begin position="449"/>
        <end position="478"/>
    </location>
</feature>
<keyword evidence="2" id="KW-0597">Phosphoprotein</keyword>
<comment type="caution">
    <text evidence="9">The sequence shown here is derived from an EMBL/GenBank/DDBJ whole genome shotgun (WGS) entry which is preliminary data.</text>
</comment>
<dbReference type="CDD" id="cd09511">
    <property type="entry name" value="SAM_CNK1_2_3-suppressor"/>
    <property type="match status" value="1"/>
</dbReference>
<dbReference type="Gene3D" id="2.30.29.30">
    <property type="entry name" value="Pleckstrin-homology domain (PH domain)/Phosphotyrosine-binding domain (PTB)"/>
    <property type="match status" value="1"/>
</dbReference>
<dbReference type="PROSITE" id="PS50003">
    <property type="entry name" value="PH_DOMAIN"/>
    <property type="match status" value="1"/>
</dbReference>
<feature type="compositionally biased region" description="Polar residues" evidence="4">
    <location>
        <begin position="613"/>
        <end position="628"/>
    </location>
</feature>
<dbReference type="PROSITE" id="PS51290">
    <property type="entry name" value="CRIC"/>
    <property type="match status" value="1"/>
</dbReference>
<evidence type="ECO:0000256" key="4">
    <source>
        <dbReference type="SAM" id="MobiDB-lite"/>
    </source>
</evidence>
<feature type="coiled-coil region" evidence="3">
    <location>
        <begin position="966"/>
        <end position="993"/>
    </location>
</feature>
<feature type="domain" description="SAM" evidence="6">
    <location>
        <begin position="10"/>
        <end position="77"/>
    </location>
</feature>
<dbReference type="Pfam" id="PF00536">
    <property type="entry name" value="SAM_1"/>
    <property type="match status" value="1"/>
</dbReference>
<feature type="region of interest" description="Disordered" evidence="4">
    <location>
        <begin position="314"/>
        <end position="419"/>
    </location>
</feature>
<gene>
    <name evidence="9" type="ORF">ACJMK2_030390</name>
</gene>
<proteinExistence type="inferred from homology"/>
<organism evidence="9 10">
    <name type="scientific">Sinanodonta woodiana</name>
    <name type="common">Chinese pond mussel</name>
    <name type="synonym">Anodonta woodiana</name>
    <dbReference type="NCBI Taxonomy" id="1069815"/>
    <lineage>
        <taxon>Eukaryota</taxon>
        <taxon>Metazoa</taxon>
        <taxon>Spiralia</taxon>
        <taxon>Lophotrochozoa</taxon>
        <taxon>Mollusca</taxon>
        <taxon>Bivalvia</taxon>
        <taxon>Autobranchia</taxon>
        <taxon>Heteroconchia</taxon>
        <taxon>Palaeoheterodonta</taxon>
        <taxon>Unionida</taxon>
        <taxon>Unionoidea</taxon>
        <taxon>Unionidae</taxon>
        <taxon>Unioninae</taxon>
        <taxon>Sinanodonta</taxon>
    </lineage>
</organism>
<dbReference type="FunFam" id="2.30.29.30:FF:000286">
    <property type="entry name" value="PH-protein kinase domain containing protein"/>
    <property type="match status" value="1"/>
</dbReference>
<dbReference type="InterPro" id="IPR013761">
    <property type="entry name" value="SAM/pointed_sf"/>
</dbReference>
<dbReference type="InterPro" id="IPR001849">
    <property type="entry name" value="PH_domain"/>
</dbReference>
<dbReference type="SMART" id="SM00233">
    <property type="entry name" value="PH"/>
    <property type="match status" value="1"/>
</dbReference>
<evidence type="ECO:0000256" key="3">
    <source>
        <dbReference type="SAM" id="Coils"/>
    </source>
</evidence>
<evidence type="ECO:0008006" key="11">
    <source>
        <dbReference type="Google" id="ProtNLM"/>
    </source>
</evidence>
<dbReference type="SUPFAM" id="SSF47769">
    <property type="entry name" value="SAM/Pointed domain"/>
    <property type="match status" value="1"/>
</dbReference>
<dbReference type="SMART" id="SM00228">
    <property type="entry name" value="PDZ"/>
    <property type="match status" value="1"/>
</dbReference>
<dbReference type="Pfam" id="PF10534">
    <property type="entry name" value="CRIC_ras_sig"/>
    <property type="match status" value="1"/>
</dbReference>
<evidence type="ECO:0000259" key="5">
    <source>
        <dbReference type="PROSITE" id="PS50003"/>
    </source>
</evidence>
<dbReference type="Gene3D" id="2.30.42.10">
    <property type="match status" value="1"/>
</dbReference>
<dbReference type="PANTHER" id="PTHR12844">
    <property type="entry name" value="CONNECTOR ENCHANCER OF KINASE SUPPRESSOR OF RAS"/>
    <property type="match status" value="1"/>
</dbReference>
<dbReference type="SUPFAM" id="SSF50156">
    <property type="entry name" value="PDZ domain-like"/>
    <property type="match status" value="1"/>
</dbReference>
<evidence type="ECO:0000313" key="10">
    <source>
        <dbReference type="Proteomes" id="UP001634394"/>
    </source>
</evidence>
<dbReference type="PANTHER" id="PTHR12844:SF42">
    <property type="entry name" value="CONNECTOR ENHANCER OF KSR PROTEIN CNK"/>
    <property type="match status" value="1"/>
</dbReference>
<dbReference type="SUPFAM" id="SSF50729">
    <property type="entry name" value="PH domain-like"/>
    <property type="match status" value="1"/>
</dbReference>
<evidence type="ECO:0000259" key="7">
    <source>
        <dbReference type="PROSITE" id="PS50106"/>
    </source>
</evidence>
<feature type="compositionally biased region" description="Basic and acidic residues" evidence="4">
    <location>
        <begin position="676"/>
        <end position="701"/>
    </location>
</feature>
<evidence type="ECO:0000259" key="8">
    <source>
        <dbReference type="PROSITE" id="PS51290"/>
    </source>
</evidence>
<reference evidence="9 10" key="1">
    <citation type="submission" date="2024-11" db="EMBL/GenBank/DDBJ databases">
        <title>Chromosome-level genome assembly of the freshwater bivalve Anodonta woodiana.</title>
        <authorList>
            <person name="Chen X."/>
        </authorList>
    </citation>
    <scope>NUCLEOTIDE SEQUENCE [LARGE SCALE GENOMIC DNA]</scope>
    <source>
        <strain evidence="9">MN2024</strain>
        <tissue evidence="9">Gills</tissue>
    </source>
</reference>
<dbReference type="PROSITE" id="PS50106">
    <property type="entry name" value="PDZ"/>
    <property type="match status" value="1"/>
</dbReference>
<dbReference type="Gene3D" id="1.10.150.50">
    <property type="entry name" value="Transcription Factor, Ets-1"/>
    <property type="match status" value="1"/>
</dbReference>
<dbReference type="Proteomes" id="UP001634394">
    <property type="component" value="Unassembled WGS sequence"/>
</dbReference>
<dbReference type="InterPro" id="IPR011993">
    <property type="entry name" value="PH-like_dom_sf"/>
</dbReference>
<dbReference type="Pfam" id="PF00595">
    <property type="entry name" value="PDZ"/>
    <property type="match status" value="1"/>
</dbReference>
<dbReference type="CDD" id="cd06748">
    <property type="entry name" value="PDZ_CNK1_2_3-like"/>
    <property type="match status" value="1"/>
</dbReference>
<feature type="domain" description="PH" evidence="5">
    <location>
        <begin position="759"/>
        <end position="861"/>
    </location>
</feature>
<evidence type="ECO:0000259" key="6">
    <source>
        <dbReference type="PROSITE" id="PS50105"/>
    </source>
</evidence>
<protein>
    <recommendedName>
        <fullName evidence="11">Connector enhancer of kinase suppressor of ras 2</fullName>
    </recommendedName>
</protein>
<keyword evidence="10" id="KW-1185">Reference proteome</keyword>
<feature type="domain" description="CRIC" evidence="8">
    <location>
        <begin position="85"/>
        <end position="187"/>
    </location>
</feature>
<evidence type="ECO:0000256" key="1">
    <source>
        <dbReference type="ARBA" id="ARBA00009498"/>
    </source>
</evidence>
<sequence length="1014" mass="113816">MSNSIQFHKWSAEDVAKWLGGLDMDDAIIPYAHFFLNNDVDGKKLLMLTHSDLDKLNVHKLGHQELILEAVDLLRNLKYGYETENLQSLALQLGCKARNLLGEIRVRSEENDRNKANVSHHPESRSKLLPVVILSLVAELIGYLKTLVSWLDRSPFIGFHDLCLVRNTIVKLGLEVISMCQKPDISISDMEQNFSTSIRMLCDICEELVIGSPDRPQDPLFVQPASLELATIRKKPGEELGITIQSSYYGIHVISGIKDSSPADFCGKLEKGDEVIQVNYQTVVGWQLKKLVNLLKEKPKEVILLLKKRPRHISPFGHTQNKKKQMNKHAVQASTLPKSLKKVRSRDGEPKQRPSLQEFVVNTIQGDELLPPKDTSDVTDAEGDTDNDVFRSGSESPQFTLPVQPDPKQRRATVSGGSPTLSRPLLVIEDLDTPTRPKSFTIDTRIVDLNITPPPDGELKNQTASQKRQEFKSTKSTPPSLEFTVKKITPRILEPRPDLGDKTPISEDSAYGSGVLELVKTQVKEKKCLRKEDSLDECVHEYQKHSFSPEHIHNSSTDSVPPSLESSIESSQTFTSSIESSSHSPSLDESSQSSEKEGPPETHAVRPSFPCTVPQTVESTRSFTPPLSRRITNNLATDNSSHVHLIKAQKMSHIKMSDQEAAELAAGLMEISAMEDESHTTKPEKKVSFGKLTPEKGKADNETNNQNMVHIVVGGVVVQVPESITKGSPTESPVILRRPKTGKSSKKVDRRISCKDLGKGDCEGWLFKHRDKGGGRLSKKWKKRWFVLKHYDLFYYKQQEDQKAEGVIHLPAFQVSPVNATELRTKKDAFKIHNAGTTFYLASDRPHDRSKWMNKLGLASITFRDKNTEPGTMQRPDPSRFKGTDASNEYFSESSDDEDVDVVPNPSKGHDARNDSQDDLTKLYRNLQTHDLSIDGKDRNELRRRTLSQGGEETLFSLGIDKIKKINSLQRTLKAKEKELQELEDLMAKMTPEKLKQFKEHHLDHGSASHNKSA</sequence>
<accession>A0ABD3XGU1</accession>
<feature type="compositionally biased region" description="Basic and acidic residues" evidence="4">
    <location>
        <begin position="908"/>
        <end position="919"/>
    </location>
</feature>
<dbReference type="InterPro" id="IPR001478">
    <property type="entry name" value="PDZ"/>
</dbReference>
<dbReference type="InterPro" id="IPR001660">
    <property type="entry name" value="SAM"/>
</dbReference>
<dbReference type="FunFam" id="2.30.42.10:FF:000060">
    <property type="entry name" value="Connector enhancer of kinase suppressor of Ras 2"/>
    <property type="match status" value="1"/>
</dbReference>
<feature type="compositionally biased region" description="Basic and acidic residues" evidence="4">
    <location>
        <begin position="594"/>
        <end position="604"/>
    </location>
</feature>
<name>A0ABD3XGU1_SINWO</name>
<feature type="compositionally biased region" description="Acidic residues" evidence="4">
    <location>
        <begin position="377"/>
        <end position="387"/>
    </location>
</feature>
<feature type="region of interest" description="Disordered" evidence="4">
    <location>
        <begin position="865"/>
        <end position="919"/>
    </location>
</feature>
<evidence type="ECO:0000313" key="9">
    <source>
        <dbReference type="EMBL" id="KAL3884170.1"/>
    </source>
</evidence>
<dbReference type="InterPro" id="IPR017874">
    <property type="entry name" value="CRIC_domain"/>
</dbReference>
<dbReference type="InterPro" id="IPR049628">
    <property type="entry name" value="CNK1-3_SAM"/>
</dbReference>
<dbReference type="PROSITE" id="PS50105">
    <property type="entry name" value="SAM_DOMAIN"/>
    <property type="match status" value="1"/>
</dbReference>
<dbReference type="AlphaFoldDB" id="A0ABD3XGU1"/>
<dbReference type="InterPro" id="IPR036034">
    <property type="entry name" value="PDZ_sf"/>
</dbReference>
<dbReference type="InterPro" id="IPR051566">
    <property type="entry name" value="CNKSR"/>
</dbReference>
<keyword evidence="3" id="KW-0175">Coiled coil</keyword>
<dbReference type="Pfam" id="PF00169">
    <property type="entry name" value="PH"/>
    <property type="match status" value="1"/>
</dbReference>
<comment type="similarity">
    <text evidence="1">Belongs to the CNKSR family.</text>
</comment>
<dbReference type="SMART" id="SM00454">
    <property type="entry name" value="SAM"/>
    <property type="match status" value="1"/>
</dbReference>
<feature type="compositionally biased region" description="Low complexity" evidence="4">
    <location>
        <begin position="565"/>
        <end position="593"/>
    </location>
</feature>